<gene>
    <name evidence="8" type="ORF">CBOVIS_LOCUS5801</name>
</gene>
<evidence type="ECO:0000313" key="8">
    <source>
        <dbReference type="EMBL" id="CAB3403304.1"/>
    </source>
</evidence>
<dbReference type="InterPro" id="IPR006671">
    <property type="entry name" value="Cyclin_N"/>
</dbReference>
<feature type="domain" description="Cyclin-like" evidence="6">
    <location>
        <begin position="384"/>
        <end position="466"/>
    </location>
</feature>
<dbReference type="Proteomes" id="UP000494206">
    <property type="component" value="Unassembled WGS sequence"/>
</dbReference>
<feature type="domain" description="Cyclin C-terminal" evidence="7">
    <location>
        <begin position="381"/>
        <end position="497"/>
    </location>
</feature>
<organism evidence="8 9">
    <name type="scientific">Caenorhabditis bovis</name>
    <dbReference type="NCBI Taxonomy" id="2654633"/>
    <lineage>
        <taxon>Eukaryota</taxon>
        <taxon>Metazoa</taxon>
        <taxon>Ecdysozoa</taxon>
        <taxon>Nematoda</taxon>
        <taxon>Chromadorea</taxon>
        <taxon>Rhabditida</taxon>
        <taxon>Rhabditina</taxon>
        <taxon>Rhabditomorpha</taxon>
        <taxon>Rhabditoidea</taxon>
        <taxon>Rhabditidae</taxon>
        <taxon>Peloderinae</taxon>
        <taxon>Caenorhabditis</taxon>
    </lineage>
</organism>
<keyword evidence="1" id="KW-0132">Cell division</keyword>
<dbReference type="GO" id="GO:0016538">
    <property type="term" value="F:cyclin-dependent protein serine/threonine kinase regulator activity"/>
    <property type="evidence" value="ECO:0007669"/>
    <property type="project" value="InterPro"/>
</dbReference>
<evidence type="ECO:0008006" key="10">
    <source>
        <dbReference type="Google" id="ProtNLM"/>
    </source>
</evidence>
<evidence type="ECO:0000256" key="3">
    <source>
        <dbReference type="ARBA" id="ARBA00023306"/>
    </source>
</evidence>
<dbReference type="FunFam" id="1.10.472.10:FF:000001">
    <property type="entry name" value="G2/mitotic-specific cyclin"/>
    <property type="match status" value="1"/>
</dbReference>
<dbReference type="PANTHER" id="PTHR10177">
    <property type="entry name" value="CYCLINS"/>
    <property type="match status" value="1"/>
</dbReference>
<dbReference type="Pfam" id="PF00134">
    <property type="entry name" value="Cyclin_N"/>
    <property type="match status" value="1"/>
</dbReference>
<evidence type="ECO:0000313" key="9">
    <source>
        <dbReference type="Proteomes" id="UP000494206"/>
    </source>
</evidence>
<dbReference type="PIRSF" id="PIRSF001771">
    <property type="entry name" value="Cyclin_A_B_D_E"/>
    <property type="match status" value="1"/>
</dbReference>
<keyword evidence="3" id="KW-0131">Cell cycle</keyword>
<dbReference type="AlphaFoldDB" id="A0A8S1EME3"/>
<keyword evidence="9" id="KW-1185">Reference proteome</keyword>
<dbReference type="EMBL" id="CADEPM010000003">
    <property type="protein sequence ID" value="CAB3403304.1"/>
    <property type="molecule type" value="Genomic_DNA"/>
</dbReference>
<proteinExistence type="inferred from homology"/>
<comment type="similarity">
    <text evidence="4">Belongs to the cyclin family.</text>
</comment>
<reference evidence="8 9" key="1">
    <citation type="submission" date="2020-04" db="EMBL/GenBank/DDBJ databases">
        <authorList>
            <person name="Laetsch R D."/>
            <person name="Stevens L."/>
            <person name="Kumar S."/>
            <person name="Blaxter L. M."/>
        </authorList>
    </citation>
    <scope>NUCLEOTIDE SEQUENCE [LARGE SCALE GENOMIC DNA]</scope>
</reference>
<keyword evidence="5" id="KW-0175">Coiled coil</keyword>
<dbReference type="Gene3D" id="1.10.472.10">
    <property type="entry name" value="Cyclin-like"/>
    <property type="match status" value="2"/>
</dbReference>
<keyword evidence="2 4" id="KW-0195">Cyclin</keyword>
<dbReference type="SMART" id="SM01332">
    <property type="entry name" value="Cyclin_C"/>
    <property type="match status" value="1"/>
</dbReference>
<evidence type="ECO:0000256" key="5">
    <source>
        <dbReference type="SAM" id="Coils"/>
    </source>
</evidence>
<feature type="domain" description="Cyclin-like" evidence="6">
    <location>
        <begin position="288"/>
        <end position="372"/>
    </location>
</feature>
<sequence length="517" mass="60075">MAQRKTCVISASPERCIQFLHRAKKPSTYWRDHRWTEPSGRAALDESKDYRAYLSSIINVNNQAIDQEYAGRKINEGGKLKRQTATTNLRLAVTKQEHEKPVIFAAQEEFEVYEDQTPTKENLNKSNNILHELEERLNQKNEKENSLKGDQRKLSEHKRFMETRHDSSEIMSVCDESSIHPPSVCGTIGFDDDEIDKISMPSATTSIRSEFSHFTMGEERFADSDLQTKFTRTLAERERKIEEMFACEEYFADIYKYMCDRQTKVRPSSRYIAKQPDVTVEMRAILIDWFNDVTNEYGLQQETLHLATSLVDRVLSKFCVEKHRLQLVGTTALMIASKYEEIYPPELKDFSHITADTFNVKQILMMEKYLLAQLDYVVSTPTIAWFASCFARKQEASKRTKHAMEYMVDLSLMDYKMLVFRPSHIAAACLCFANVLTDCAPWSRELEQTTSMNIEQFAVILPELHKLFVEARTSEYSSMFTRYSDNIFHAVSLLPPPEHVYVVPSMAMRTMRPDWFK</sequence>
<comment type="caution">
    <text evidence="8">The sequence shown here is derived from an EMBL/GenBank/DDBJ whole genome shotgun (WGS) entry which is preliminary data.</text>
</comment>
<accession>A0A8S1EME3</accession>
<dbReference type="InterPro" id="IPR046965">
    <property type="entry name" value="Cyclin_A/B-like"/>
</dbReference>
<protein>
    <recommendedName>
        <fullName evidence="10">Cyclin N-terminal domain-containing protein</fullName>
    </recommendedName>
</protein>
<dbReference type="InterPro" id="IPR004367">
    <property type="entry name" value="Cyclin_C-dom"/>
</dbReference>
<dbReference type="InterPro" id="IPR036915">
    <property type="entry name" value="Cyclin-like_sf"/>
</dbReference>
<evidence type="ECO:0000256" key="1">
    <source>
        <dbReference type="ARBA" id="ARBA00022618"/>
    </source>
</evidence>
<dbReference type="SMART" id="SM00385">
    <property type="entry name" value="CYCLIN"/>
    <property type="match status" value="2"/>
</dbReference>
<dbReference type="SUPFAM" id="SSF47954">
    <property type="entry name" value="Cyclin-like"/>
    <property type="match status" value="2"/>
</dbReference>
<dbReference type="Pfam" id="PF02984">
    <property type="entry name" value="Cyclin_C"/>
    <property type="match status" value="1"/>
</dbReference>
<evidence type="ECO:0000256" key="4">
    <source>
        <dbReference type="RuleBase" id="RU000383"/>
    </source>
</evidence>
<dbReference type="GO" id="GO:0051301">
    <property type="term" value="P:cell division"/>
    <property type="evidence" value="ECO:0007669"/>
    <property type="project" value="UniProtKB-KW"/>
</dbReference>
<dbReference type="OrthoDB" id="5590282at2759"/>
<feature type="coiled-coil region" evidence="5">
    <location>
        <begin position="120"/>
        <end position="150"/>
    </location>
</feature>
<dbReference type="InterPro" id="IPR039361">
    <property type="entry name" value="Cyclin"/>
</dbReference>
<dbReference type="GO" id="GO:0044772">
    <property type="term" value="P:mitotic cell cycle phase transition"/>
    <property type="evidence" value="ECO:0007669"/>
    <property type="project" value="InterPro"/>
</dbReference>
<evidence type="ECO:0000259" key="7">
    <source>
        <dbReference type="SMART" id="SM01332"/>
    </source>
</evidence>
<evidence type="ECO:0000259" key="6">
    <source>
        <dbReference type="SMART" id="SM00385"/>
    </source>
</evidence>
<name>A0A8S1EME3_9PELO</name>
<evidence type="ECO:0000256" key="2">
    <source>
        <dbReference type="ARBA" id="ARBA00023127"/>
    </source>
</evidence>
<dbReference type="InterPro" id="IPR013763">
    <property type="entry name" value="Cyclin-like_dom"/>
</dbReference>